<proteinExistence type="predicted"/>
<dbReference type="Proteomes" id="UP000077002">
    <property type="component" value="Unassembled WGS sequence"/>
</dbReference>
<protein>
    <submittedName>
        <fullName evidence="2">Protein sds23</fullName>
    </submittedName>
</protein>
<organism evidence="2 3">
    <name type="scientific">Fonsecaea monophora</name>
    <dbReference type="NCBI Taxonomy" id="254056"/>
    <lineage>
        <taxon>Eukaryota</taxon>
        <taxon>Fungi</taxon>
        <taxon>Dikarya</taxon>
        <taxon>Ascomycota</taxon>
        <taxon>Pezizomycotina</taxon>
        <taxon>Eurotiomycetes</taxon>
        <taxon>Chaetothyriomycetidae</taxon>
        <taxon>Chaetothyriales</taxon>
        <taxon>Herpotrichiellaceae</taxon>
        <taxon>Fonsecaea</taxon>
    </lineage>
</organism>
<keyword evidence="3" id="KW-1185">Reference proteome</keyword>
<evidence type="ECO:0000313" key="2">
    <source>
        <dbReference type="EMBL" id="OAG45327.1"/>
    </source>
</evidence>
<dbReference type="AlphaFoldDB" id="A0A177FM83"/>
<dbReference type="EMBL" id="LVKK01000002">
    <property type="protein sequence ID" value="OAG45327.1"/>
    <property type="molecule type" value="Genomic_DNA"/>
</dbReference>
<feature type="compositionally biased region" description="Polar residues" evidence="1">
    <location>
        <begin position="106"/>
        <end position="115"/>
    </location>
</feature>
<accession>A0A177FM83</accession>
<gene>
    <name evidence="2" type="ORF">AYO21_00675</name>
</gene>
<reference evidence="2 3" key="1">
    <citation type="submission" date="2016-03" db="EMBL/GenBank/DDBJ databases">
        <title>Draft genome sequence of the Fonsecaea monophora CBS 269.37.</title>
        <authorList>
            <person name="Bombassaro A."/>
            <person name="Vinicius W.A."/>
            <person name="De Hoog S."/>
            <person name="Sun J."/>
            <person name="Souza E.M."/>
            <person name="Raittz R.T."/>
            <person name="Costa F."/>
            <person name="Leao A.C."/>
            <person name="Tadra-Sfeir M.Z."/>
            <person name="Baura V."/>
            <person name="Balsanelli E."/>
            <person name="Pedrosa F.O."/>
            <person name="Moreno L.F."/>
            <person name="Steffens M.B."/>
            <person name="Xi L."/>
            <person name="Bocca A.L."/>
            <person name="Felipe M.S."/>
            <person name="Teixeira M."/>
            <person name="Telles Filho F.Q."/>
            <person name="Azevedo C.M."/>
            <person name="Gomes R."/>
            <person name="Vicente V.A."/>
        </authorList>
    </citation>
    <scope>NUCLEOTIDE SEQUENCE [LARGE SCALE GENOMIC DNA]</scope>
    <source>
        <strain evidence="2 3">CBS 269.37</strain>
    </source>
</reference>
<evidence type="ECO:0000313" key="3">
    <source>
        <dbReference type="Proteomes" id="UP000077002"/>
    </source>
</evidence>
<evidence type="ECO:0000256" key="1">
    <source>
        <dbReference type="SAM" id="MobiDB-lite"/>
    </source>
</evidence>
<dbReference type="RefSeq" id="XP_022517279.1">
    <property type="nucleotide sequence ID" value="XM_022650665.1"/>
</dbReference>
<feature type="region of interest" description="Disordered" evidence="1">
    <location>
        <begin position="106"/>
        <end position="127"/>
    </location>
</feature>
<sequence>MATSTASLPPCSILEKQYYITLVNLILPFFFSPAQSMPDVAAKDLNPFIHRSANFYEFPHMLTARARTEYLTAHRATTRPLRRYFKDTKYEVMGDMVVSVSAHIRPTTTSGQTGSEEVGNSVPNPPGNGIARMNVKAKVAVELLWTATIAEDCGEHLRKGLQMQSRIAVFLDFHNGQLIEQRHYNCSFPPPSRPGGPSTS</sequence>
<dbReference type="OrthoDB" id="4140865at2759"/>
<dbReference type="GeneID" id="34595857"/>
<comment type="caution">
    <text evidence="2">The sequence shown here is derived from an EMBL/GenBank/DDBJ whole genome shotgun (WGS) entry which is preliminary data.</text>
</comment>
<name>A0A177FM83_9EURO</name>